<dbReference type="Proteomes" id="UP000094329">
    <property type="component" value="Unassembled WGS sequence"/>
</dbReference>
<evidence type="ECO:0000256" key="2">
    <source>
        <dbReference type="SAM" id="MobiDB-lite"/>
    </source>
</evidence>
<evidence type="ECO:0000313" key="5">
    <source>
        <dbReference type="Proteomes" id="UP000094329"/>
    </source>
</evidence>
<sequence>MDNFTIKQALKIFGLTSGIFSALEIKKTYKRLTMKYHPDREGGSKELMQALLQAWNILKGLSEVNASEIFAKDEQYNANYSKQYANDAIIEKLKEALAAFKDFDSLDLEVCGVWLYLHTDLRGEQHKATREEMKTAGWKWAKNKGCWVFNPESEKTKRSARRTGWNMDKIRATHGSSKYKGKNKQNRLSFAQA</sequence>
<keyword evidence="1" id="KW-0143">Chaperone</keyword>
<evidence type="ECO:0000259" key="3">
    <source>
        <dbReference type="PROSITE" id="PS50076"/>
    </source>
</evidence>
<feature type="domain" description="J" evidence="3">
    <location>
        <begin position="8"/>
        <end position="84"/>
    </location>
</feature>
<gene>
    <name evidence="4" type="ORF">BGC07_18440</name>
</gene>
<name>A0ABX2ZWK7_9GAMM</name>
<dbReference type="Gene3D" id="1.10.287.110">
    <property type="entry name" value="DnaJ domain"/>
    <property type="match status" value="1"/>
</dbReference>
<evidence type="ECO:0000313" key="4">
    <source>
        <dbReference type="EMBL" id="ODN41011.1"/>
    </source>
</evidence>
<dbReference type="Pfam" id="PF00226">
    <property type="entry name" value="DnaJ"/>
    <property type="match status" value="1"/>
</dbReference>
<dbReference type="CDD" id="cd06257">
    <property type="entry name" value="DnaJ"/>
    <property type="match status" value="1"/>
</dbReference>
<dbReference type="EMBL" id="MDTU01000008">
    <property type="protein sequence ID" value="ODN41011.1"/>
    <property type="molecule type" value="Genomic_DNA"/>
</dbReference>
<reference evidence="4 5" key="1">
    <citation type="submission" date="2016-08" db="EMBL/GenBank/DDBJ databases">
        <title>Draft genome sequence of Candidatus Piscirickettsia litoralis, from seawater.</title>
        <authorList>
            <person name="Wan X."/>
            <person name="Lee A.J."/>
            <person name="Hou S."/>
            <person name="Donachie S.P."/>
        </authorList>
    </citation>
    <scope>NUCLEOTIDE SEQUENCE [LARGE SCALE GENOMIC DNA]</scope>
    <source>
        <strain evidence="4 5">Y2</strain>
    </source>
</reference>
<proteinExistence type="predicted"/>
<dbReference type="InterPro" id="IPR036869">
    <property type="entry name" value="J_dom_sf"/>
</dbReference>
<evidence type="ECO:0000256" key="1">
    <source>
        <dbReference type="ARBA" id="ARBA00023186"/>
    </source>
</evidence>
<dbReference type="SUPFAM" id="SSF46565">
    <property type="entry name" value="Chaperone J-domain"/>
    <property type="match status" value="1"/>
</dbReference>
<comment type="caution">
    <text evidence="4">The sequence shown here is derived from an EMBL/GenBank/DDBJ whole genome shotgun (WGS) entry which is preliminary data.</text>
</comment>
<protein>
    <recommendedName>
        <fullName evidence="3">J domain-containing protein</fullName>
    </recommendedName>
</protein>
<organism evidence="4 5">
    <name type="scientific">Piscirickettsia litoralis</name>
    <dbReference type="NCBI Taxonomy" id="1891921"/>
    <lineage>
        <taxon>Bacteria</taxon>
        <taxon>Pseudomonadati</taxon>
        <taxon>Pseudomonadota</taxon>
        <taxon>Gammaproteobacteria</taxon>
        <taxon>Thiotrichales</taxon>
        <taxon>Piscirickettsiaceae</taxon>
        <taxon>Piscirickettsia</taxon>
    </lineage>
</organism>
<feature type="region of interest" description="Disordered" evidence="2">
    <location>
        <begin position="174"/>
        <end position="193"/>
    </location>
</feature>
<accession>A0ABX2ZWK7</accession>
<dbReference type="PROSITE" id="PS50076">
    <property type="entry name" value="DNAJ_2"/>
    <property type="match status" value="1"/>
</dbReference>
<dbReference type="SMART" id="SM00271">
    <property type="entry name" value="DnaJ"/>
    <property type="match status" value="1"/>
</dbReference>
<keyword evidence="5" id="KW-1185">Reference proteome</keyword>
<dbReference type="InterPro" id="IPR001623">
    <property type="entry name" value="DnaJ_domain"/>
</dbReference>
<dbReference type="RefSeq" id="WP_069314523.1">
    <property type="nucleotide sequence ID" value="NZ_MDTU01000008.1"/>
</dbReference>